<evidence type="ECO:0000313" key="2">
    <source>
        <dbReference type="EMBL" id="GLB40053.1"/>
    </source>
</evidence>
<keyword evidence="3" id="KW-1185">Reference proteome</keyword>
<feature type="region of interest" description="Disordered" evidence="1">
    <location>
        <begin position="453"/>
        <end position="496"/>
    </location>
</feature>
<name>A0A9P3PR43_LYOSH</name>
<comment type="caution">
    <text evidence="2">The sequence shown here is derived from an EMBL/GenBank/DDBJ whole genome shotgun (WGS) entry which is preliminary data.</text>
</comment>
<evidence type="ECO:0000313" key="3">
    <source>
        <dbReference type="Proteomes" id="UP001063166"/>
    </source>
</evidence>
<gene>
    <name evidence="2" type="ORF">LshimejAT787_0705630</name>
</gene>
<accession>A0A9P3PR43</accession>
<feature type="compositionally biased region" description="Acidic residues" evidence="1">
    <location>
        <begin position="455"/>
        <end position="484"/>
    </location>
</feature>
<organism evidence="2 3">
    <name type="scientific">Lyophyllum shimeji</name>
    <name type="common">Hon-shimeji</name>
    <name type="synonym">Tricholoma shimeji</name>
    <dbReference type="NCBI Taxonomy" id="47721"/>
    <lineage>
        <taxon>Eukaryota</taxon>
        <taxon>Fungi</taxon>
        <taxon>Dikarya</taxon>
        <taxon>Basidiomycota</taxon>
        <taxon>Agaricomycotina</taxon>
        <taxon>Agaricomycetes</taxon>
        <taxon>Agaricomycetidae</taxon>
        <taxon>Agaricales</taxon>
        <taxon>Tricholomatineae</taxon>
        <taxon>Lyophyllaceae</taxon>
        <taxon>Lyophyllum</taxon>
    </lineage>
</organism>
<evidence type="ECO:0000256" key="1">
    <source>
        <dbReference type="SAM" id="MobiDB-lite"/>
    </source>
</evidence>
<dbReference type="AlphaFoldDB" id="A0A9P3PR43"/>
<protein>
    <submittedName>
        <fullName evidence="2">Uncharacterized protein</fullName>
    </submittedName>
</protein>
<dbReference type="EMBL" id="BRPK01000007">
    <property type="protein sequence ID" value="GLB40053.1"/>
    <property type="molecule type" value="Genomic_DNA"/>
</dbReference>
<sequence>MCPYCSANTPLHRSGPPDLRPLSALRLTEQEWAEYRRANKPDDTYKRFGENAGTKLRVVGFNEDTKSVLRASNTDGNDYIEVGWSAMDSLLWIGQRIEDKIRVALHHWVLATSDGVIFKTFGELVCTSPAFRTQDQVVLTLLVPSDLSEFVASHMKEHAWNRLLAGKAMSSDALDKATAEFHLIDPKPSRHWAAYLAQRTADSKHLTDDLSAYSGEDLPLAYEKIESSIDEVLSGTDLGEMEAVVHDCVIPLSPDFSDDGWGNISGAEVLTRIYSPTLPSAVDIYLEYHYRTRYSSVEFFCNIYYRAHPKISKELKRTVPQNERKLNGFKRMLQMGLADMPPGRRWRAVDERCFDISPMEVQSLHRLLFGERSKMDVKKAEDEETNEPDADTPLPDRISLADMMELFLASVGIVYTTAREAGDDDEFSMGEMTWEGLRGSERWMGRNLRRVCEIDPLEGDDKESEEEGIDDEEDDYDDEDEDEDYGPRGDPGCRHQ</sequence>
<proteinExistence type="predicted"/>
<feature type="compositionally biased region" description="Basic and acidic residues" evidence="1">
    <location>
        <begin position="485"/>
        <end position="496"/>
    </location>
</feature>
<dbReference type="Proteomes" id="UP001063166">
    <property type="component" value="Unassembled WGS sequence"/>
</dbReference>
<dbReference type="OrthoDB" id="3012326at2759"/>
<reference evidence="2" key="1">
    <citation type="submission" date="2022-07" db="EMBL/GenBank/DDBJ databases">
        <title>The genome of Lyophyllum shimeji provides insight into the initial evolution of ectomycorrhizal fungal genome.</title>
        <authorList>
            <person name="Kobayashi Y."/>
            <person name="Shibata T."/>
            <person name="Hirakawa H."/>
            <person name="Shigenobu S."/>
            <person name="Nishiyama T."/>
            <person name="Yamada A."/>
            <person name="Hasebe M."/>
            <person name="Kawaguchi M."/>
        </authorList>
    </citation>
    <scope>NUCLEOTIDE SEQUENCE</scope>
    <source>
        <strain evidence="2">AT787</strain>
    </source>
</reference>